<gene>
    <name evidence="1" type="ORF">HMF7854_02460</name>
</gene>
<dbReference type="Pfam" id="PF06041">
    <property type="entry name" value="DUF924"/>
    <property type="match status" value="1"/>
</dbReference>
<dbReference type="EMBL" id="RWJF01000001">
    <property type="protein sequence ID" value="RST32079.1"/>
    <property type="molecule type" value="Genomic_DNA"/>
</dbReference>
<accession>A0A3R9WQS9</accession>
<dbReference type="Gene3D" id="1.25.40.10">
    <property type="entry name" value="Tetratricopeptide repeat domain"/>
    <property type="match status" value="1"/>
</dbReference>
<comment type="caution">
    <text evidence="1">The sequence shown here is derived from an EMBL/GenBank/DDBJ whole genome shotgun (WGS) entry which is preliminary data.</text>
</comment>
<name>A0A3R9WQS9_9SPHN</name>
<dbReference type="Gene3D" id="1.20.58.320">
    <property type="entry name" value="TPR-like"/>
    <property type="match status" value="1"/>
</dbReference>
<dbReference type="AlphaFoldDB" id="A0A3R9WQS9"/>
<dbReference type="OrthoDB" id="7593450at2"/>
<dbReference type="Proteomes" id="UP000274661">
    <property type="component" value="Unassembled WGS sequence"/>
</dbReference>
<dbReference type="InterPro" id="IPR011990">
    <property type="entry name" value="TPR-like_helical_dom_sf"/>
</dbReference>
<evidence type="ECO:0000313" key="1">
    <source>
        <dbReference type="EMBL" id="RST32079.1"/>
    </source>
</evidence>
<protein>
    <submittedName>
        <fullName evidence="1">DUF924 domain-containing protein</fullName>
    </submittedName>
</protein>
<evidence type="ECO:0000313" key="2">
    <source>
        <dbReference type="Proteomes" id="UP000274661"/>
    </source>
</evidence>
<dbReference type="InterPro" id="IPR010323">
    <property type="entry name" value="DUF924"/>
</dbReference>
<sequence length="170" mass="19805">MTFWFGLSDEQHWSGDPELDAEIRARFEGWWTALRQQPAEEFLATPDQALAGAILFDQLPRNMFRGHAEQFSTDLLARAIAAGAVDHGLDERLAPERRTFLYMPFEHSEKRDDQRRSLLLFARLGEPRQLDYARRHRDIVERFGRFPHRNVMLGRVPTEEERAAGSPEPF</sequence>
<dbReference type="SUPFAM" id="SSF48452">
    <property type="entry name" value="TPR-like"/>
    <property type="match status" value="1"/>
</dbReference>
<organism evidence="1 2">
    <name type="scientific">Sphingomonas ginkgonis</name>
    <dbReference type="NCBI Taxonomy" id="2315330"/>
    <lineage>
        <taxon>Bacteria</taxon>
        <taxon>Pseudomonadati</taxon>
        <taxon>Pseudomonadota</taxon>
        <taxon>Alphaproteobacteria</taxon>
        <taxon>Sphingomonadales</taxon>
        <taxon>Sphingomonadaceae</taxon>
        <taxon>Sphingomonas</taxon>
    </lineage>
</organism>
<reference evidence="1 2" key="1">
    <citation type="submission" date="2018-12" db="EMBL/GenBank/DDBJ databases">
        <title>Sphingomonas sp. HMF7854 Genome sequencing and assembly.</title>
        <authorList>
            <person name="Cha I."/>
            <person name="Kang H."/>
            <person name="Kim H."/>
            <person name="Kang J."/>
            <person name="Joh K."/>
        </authorList>
    </citation>
    <scope>NUCLEOTIDE SEQUENCE [LARGE SCALE GENOMIC DNA]</scope>
    <source>
        <strain evidence="1 2">HMF7854</strain>
    </source>
</reference>
<proteinExistence type="predicted"/>
<keyword evidence="2" id="KW-1185">Reference proteome</keyword>